<dbReference type="AlphaFoldDB" id="A0AAW5PJX9"/>
<feature type="transmembrane region" description="Helical" evidence="1">
    <location>
        <begin position="69"/>
        <end position="88"/>
    </location>
</feature>
<keyword evidence="1" id="KW-0812">Transmembrane</keyword>
<evidence type="ECO:0000256" key="1">
    <source>
        <dbReference type="SAM" id="Phobius"/>
    </source>
</evidence>
<dbReference type="Proteomes" id="UP001320691">
    <property type="component" value="Unassembled WGS sequence"/>
</dbReference>
<comment type="caution">
    <text evidence="2">The sequence shown here is derived from an EMBL/GenBank/DDBJ whole genome shotgun (WGS) entry which is preliminary data.</text>
</comment>
<protein>
    <submittedName>
        <fullName evidence="2">Uncharacterized protein</fullName>
    </submittedName>
</protein>
<proteinExistence type="predicted"/>
<reference evidence="2" key="1">
    <citation type="submission" date="2022-08" db="EMBL/GenBank/DDBJ databases">
        <title>Genomic analyses of the natural microbiome of Caenorhabditis elegans.</title>
        <authorList>
            <person name="Samuel B."/>
        </authorList>
    </citation>
    <scope>NUCLEOTIDE SEQUENCE</scope>
    <source>
        <strain evidence="2">BIGb0277</strain>
    </source>
</reference>
<keyword evidence="1" id="KW-0472">Membrane</keyword>
<evidence type="ECO:0000313" key="3">
    <source>
        <dbReference type="Proteomes" id="UP001320691"/>
    </source>
</evidence>
<keyword evidence="1" id="KW-1133">Transmembrane helix</keyword>
<feature type="transmembrane region" description="Helical" evidence="1">
    <location>
        <begin position="441"/>
        <end position="462"/>
    </location>
</feature>
<feature type="transmembrane region" description="Helical" evidence="1">
    <location>
        <begin position="401"/>
        <end position="420"/>
    </location>
</feature>
<dbReference type="EMBL" id="JANUEK010000007">
    <property type="protein sequence ID" value="MCS4280864.1"/>
    <property type="molecule type" value="Genomic_DNA"/>
</dbReference>
<dbReference type="RefSeq" id="WP_259261476.1">
    <property type="nucleotide sequence ID" value="NZ_JANUEK010000007.1"/>
</dbReference>
<accession>A0AAW5PJX9</accession>
<evidence type="ECO:0000313" key="2">
    <source>
        <dbReference type="EMBL" id="MCS4280864.1"/>
    </source>
</evidence>
<name>A0AAW5PJX9_9GAMM</name>
<gene>
    <name evidence="2" type="ORF">M2412_002873</name>
</gene>
<sequence>MSTLPPALPDTQPPAVASVRHHVPTRPRWLLPVCAATALYLVVELSFNARLLDVVGGSATLHEIDRIELWGRMISGFALALVFWPSWIQRAIERHPGRLRRARSLAARSLLAMLCMYLGQEALLRVLVHHSSTEQLRQAQHLVLLRSGLHAGAVELTGLPLTTRELDAPDGKAFQAMFPMMASGLGDVIGEQFGPEQRRTVTHHLVAGAMGDPNVRLNAYAAMLRELQISYGDYRKALSRIDASGADAWSRYVRKLRQRGFSPDGVPRRHHGRVRSQVQRDGVPVPSDWRPGDRRRFIEAATRSARADASRQFNEALGNQVPAFRGVSAPDSLRGFLTDPGVQPRILSALGYTCVQSFTADIPDAAAFNRHIHLPELQCQVDRQLAEVGELDPGREARRALLVPFIALSLSLFGALAHMAKFTMLTASLFRGYPLFKRRGIFAATALVFPVVTIVVCSWLSISPTTRTPLYATLESSMRLPSTWVVRGTIHGQTLGYPLSEAVRVHVLRGVDFGYQGDTP</sequence>
<organism evidence="2 3">
    <name type="scientific">Stenotrophomonas rhizophila</name>
    <dbReference type="NCBI Taxonomy" id="216778"/>
    <lineage>
        <taxon>Bacteria</taxon>
        <taxon>Pseudomonadati</taxon>
        <taxon>Pseudomonadota</taxon>
        <taxon>Gammaproteobacteria</taxon>
        <taxon>Lysobacterales</taxon>
        <taxon>Lysobacteraceae</taxon>
        <taxon>Stenotrophomonas</taxon>
    </lineage>
</organism>